<protein>
    <submittedName>
        <fullName evidence="4">Uncharacterized protein</fullName>
    </submittedName>
</protein>
<dbReference type="RefSeq" id="WP_175529140.1">
    <property type="nucleotide sequence ID" value="NZ_FOZL01000002.1"/>
</dbReference>
<proteinExistence type="predicted"/>
<dbReference type="EMBL" id="FOZL01000002">
    <property type="protein sequence ID" value="SFS20697.1"/>
    <property type="molecule type" value="Genomic_DNA"/>
</dbReference>
<feature type="chain" id="PRO_5011625031" evidence="3">
    <location>
        <begin position="20"/>
        <end position="734"/>
    </location>
</feature>
<evidence type="ECO:0000256" key="3">
    <source>
        <dbReference type="SAM" id="SignalP"/>
    </source>
</evidence>
<dbReference type="Proteomes" id="UP000199024">
    <property type="component" value="Unassembled WGS sequence"/>
</dbReference>
<feature type="region of interest" description="Disordered" evidence="2">
    <location>
        <begin position="327"/>
        <end position="354"/>
    </location>
</feature>
<keyword evidence="1" id="KW-0175">Coiled coil</keyword>
<dbReference type="InterPro" id="IPR011935">
    <property type="entry name" value="CHP02231"/>
</dbReference>
<evidence type="ECO:0000313" key="4">
    <source>
        <dbReference type="EMBL" id="SFS20697.1"/>
    </source>
</evidence>
<dbReference type="AlphaFoldDB" id="A0A1I6MYH2"/>
<feature type="signal peptide" evidence="3">
    <location>
        <begin position="1"/>
        <end position="19"/>
    </location>
</feature>
<keyword evidence="5" id="KW-1185">Reference proteome</keyword>
<sequence>MRRALPLAFLLLAPVSLLPAQTSVQNKRPIPATAAATIAPLPITRVSLYKNGVGFFEHTGKVTGSEAVTIDFTTAQLNDVLQSLTAIDLGGGRISGAGYNSTTPLDQQLKSLSLGLGADASSVDFYNAIRGARVDITGAGPTLTGRLLSIEVRTVPTKDDATQGAEKRFLTVVSETGAIRTFELTSAVQVRLLDTELHQDVTRYLQLLASTRSSGLRHLTLHDNGEGSRELHVSYISEVPIWKSTYRILFTDSTSTKQTATLQGWSVVDNTTGSDWLNVQLSLIAGAPQSFIQPLSTPYYSRRPEIPLPQEAQVTPQTHESGEVAMLKEDGAPPPSATPQSEAQAITLSSEQRQAKMAPRSYGAGFTGGSAGGVMGGLTQNTLKDRFSNGGLDSSYQALASDSIAPDTTTRAFDDFFEYKIAQPITIRKNESALVPILQTKIDAERVTLWSPQQPVALRALWITNTSNLTLDRGSFTIVEDGSFGGEGLLDPIHPNERRLLSYAADQAVRVTVDNSHDTRKVQHISIAKGVLKETTAEISEVEYLVKNAAPTARTVIVEQPHLQGWTLDSDPKPTETTPTTYRFRVETKANETVRLHIGERRTLNQFYRLVNTSDEQLSLLLKNANASPALLAQLEPVFAAKRAMTAIDQQIREKQQSINDIGNDQKRLRENLSALKSSVEERSLTKRYTDELNAQEDQLAALNKDLAALKQQRQAAEADLNHKIESLHLDEAI</sequence>
<dbReference type="PANTHER" id="PTHR31005:SF8">
    <property type="entry name" value="DUF4139 DOMAIN-CONTAINING PROTEIN"/>
    <property type="match status" value="1"/>
</dbReference>
<accession>A0A1I6MYH2</accession>
<feature type="coiled-coil region" evidence="1">
    <location>
        <begin position="686"/>
        <end position="727"/>
    </location>
</feature>
<feature type="compositionally biased region" description="Polar residues" evidence="2">
    <location>
        <begin position="338"/>
        <end position="352"/>
    </location>
</feature>
<reference evidence="4 5" key="1">
    <citation type="submission" date="2016-10" db="EMBL/GenBank/DDBJ databases">
        <authorList>
            <person name="de Groot N.N."/>
        </authorList>
    </citation>
    <scope>NUCLEOTIDE SEQUENCE [LARGE SCALE GENOMIC DNA]</scope>
    <source>
        <strain evidence="4 5">DSM 21001</strain>
    </source>
</reference>
<name>A0A1I6MYH2_9BACT</name>
<dbReference type="STRING" id="474950.SAMN05421771_3771"/>
<keyword evidence="3" id="KW-0732">Signal</keyword>
<dbReference type="PANTHER" id="PTHR31005">
    <property type="entry name" value="DUF4139 DOMAIN-CONTAINING PROTEIN"/>
    <property type="match status" value="1"/>
</dbReference>
<gene>
    <name evidence="4" type="ORF">SAMN05421771_3771</name>
</gene>
<evidence type="ECO:0000256" key="1">
    <source>
        <dbReference type="SAM" id="Coils"/>
    </source>
</evidence>
<evidence type="ECO:0000313" key="5">
    <source>
        <dbReference type="Proteomes" id="UP000199024"/>
    </source>
</evidence>
<organism evidence="4 5">
    <name type="scientific">Granulicella pectinivorans</name>
    <dbReference type="NCBI Taxonomy" id="474950"/>
    <lineage>
        <taxon>Bacteria</taxon>
        <taxon>Pseudomonadati</taxon>
        <taxon>Acidobacteriota</taxon>
        <taxon>Terriglobia</taxon>
        <taxon>Terriglobales</taxon>
        <taxon>Acidobacteriaceae</taxon>
        <taxon>Granulicella</taxon>
    </lineage>
</organism>
<evidence type="ECO:0000256" key="2">
    <source>
        <dbReference type="SAM" id="MobiDB-lite"/>
    </source>
</evidence>